<comment type="caution">
    <text evidence="2">The sequence shown here is derived from an EMBL/GenBank/DDBJ whole genome shotgun (WGS) entry which is preliminary data.</text>
</comment>
<evidence type="ECO:0000313" key="2">
    <source>
        <dbReference type="EMBL" id="PCI74911.1"/>
    </source>
</evidence>
<dbReference type="Proteomes" id="UP000218775">
    <property type="component" value="Unassembled WGS sequence"/>
</dbReference>
<sequence>MFRADLHMHSHFSDGQYSPHQLIDFALAKGLSAISITDHDIYDAYSPDVLDYGKSKGITLLPGIEFSCDFKGNPIHILAYNMDKTDLIMRFCEKHTLRRKERFESISKILEKKGVKVKREEFQEKKQGNLGRVFIAQKLVEWGYAESVKQAFNLYLADRYLKNMQCTKFSIGETVAIVKQSGGKAFLAHPHLIRKKRLIYEILDLKALSGIECFYGFFPPHVDREWEKLALDRGLLVSGGSDFHGPDVTAAVMGTSWVDKATAETIFPGKIPDHHA</sequence>
<dbReference type="CDD" id="cd07438">
    <property type="entry name" value="PHP_HisPPase_AMP"/>
    <property type="match status" value="1"/>
</dbReference>
<dbReference type="GO" id="GO:0004534">
    <property type="term" value="F:5'-3' RNA exonuclease activity"/>
    <property type="evidence" value="ECO:0007669"/>
    <property type="project" value="TreeGrafter"/>
</dbReference>
<dbReference type="InterPro" id="IPR003141">
    <property type="entry name" value="Pol/His_phosphatase_N"/>
</dbReference>
<dbReference type="InterPro" id="IPR004013">
    <property type="entry name" value="PHP_dom"/>
</dbReference>
<dbReference type="Gene3D" id="1.10.150.650">
    <property type="match status" value="1"/>
</dbReference>
<dbReference type="Gene3D" id="3.20.20.140">
    <property type="entry name" value="Metal-dependent hydrolases"/>
    <property type="match status" value="1"/>
</dbReference>
<feature type="domain" description="Polymerase/histidinol phosphatase N-terminal" evidence="1">
    <location>
        <begin position="4"/>
        <end position="70"/>
    </location>
</feature>
<dbReference type="InterPro" id="IPR016195">
    <property type="entry name" value="Pol/histidinol_Pase-like"/>
</dbReference>
<reference evidence="3" key="1">
    <citation type="submission" date="2017-08" db="EMBL/GenBank/DDBJ databases">
        <title>A dynamic microbial community with high functional redundancy inhabits the cold, oxic subseafloor aquifer.</title>
        <authorList>
            <person name="Tully B.J."/>
            <person name="Wheat C.G."/>
            <person name="Glazer B.T."/>
            <person name="Huber J.A."/>
        </authorList>
    </citation>
    <scope>NUCLEOTIDE SEQUENCE [LARGE SCALE GENOMIC DNA]</scope>
</reference>
<proteinExistence type="predicted"/>
<dbReference type="Pfam" id="PF02811">
    <property type="entry name" value="PHP"/>
    <property type="match status" value="1"/>
</dbReference>
<evidence type="ECO:0000313" key="3">
    <source>
        <dbReference type="Proteomes" id="UP000218775"/>
    </source>
</evidence>
<dbReference type="PANTHER" id="PTHR42924">
    <property type="entry name" value="EXONUCLEASE"/>
    <property type="match status" value="1"/>
</dbReference>
<dbReference type="SUPFAM" id="SSF89550">
    <property type="entry name" value="PHP domain-like"/>
    <property type="match status" value="1"/>
</dbReference>
<dbReference type="SMART" id="SM00481">
    <property type="entry name" value="POLIIIAc"/>
    <property type="match status" value="1"/>
</dbReference>
<dbReference type="InterPro" id="IPR052018">
    <property type="entry name" value="PHP_domain"/>
</dbReference>
<protein>
    <submittedName>
        <fullName evidence="2">Phosphatase</fullName>
    </submittedName>
</protein>
<dbReference type="EMBL" id="NVUK01000062">
    <property type="protein sequence ID" value="PCI74911.1"/>
    <property type="molecule type" value="Genomic_DNA"/>
</dbReference>
<evidence type="ECO:0000259" key="1">
    <source>
        <dbReference type="SMART" id="SM00481"/>
    </source>
</evidence>
<accession>A0A2A4WY13</accession>
<gene>
    <name evidence="2" type="ORF">COB21_06255</name>
</gene>
<dbReference type="PANTHER" id="PTHR42924:SF3">
    <property type="entry name" value="POLYMERASE_HISTIDINOL PHOSPHATASE N-TERMINAL DOMAIN-CONTAINING PROTEIN"/>
    <property type="match status" value="1"/>
</dbReference>
<name>A0A2A4WY13_UNCAE</name>
<dbReference type="GO" id="GO:0035312">
    <property type="term" value="F:5'-3' DNA exonuclease activity"/>
    <property type="evidence" value="ECO:0007669"/>
    <property type="project" value="TreeGrafter"/>
</dbReference>
<dbReference type="AlphaFoldDB" id="A0A2A4WY13"/>
<organism evidence="2 3">
    <name type="scientific">Aerophobetes bacterium</name>
    <dbReference type="NCBI Taxonomy" id="2030807"/>
    <lineage>
        <taxon>Bacteria</taxon>
        <taxon>Candidatus Aerophobota</taxon>
    </lineage>
</organism>